<reference evidence="1" key="1">
    <citation type="submission" date="2016-09" db="EMBL/GenBank/DDBJ databases">
        <title>Whole genome sequencing of Salmonella enterica.</title>
        <authorList>
            <person name="Bell R."/>
        </authorList>
    </citation>
    <scope>NUCLEOTIDE SEQUENCE [LARGE SCALE GENOMIC DNA]</scope>
    <source>
        <strain evidence="1">CFSAN044929</strain>
    </source>
</reference>
<proteinExistence type="predicted"/>
<protein>
    <submittedName>
        <fullName evidence="1">Uncharacterized protein</fullName>
    </submittedName>
</protein>
<dbReference type="Proteomes" id="UP000866740">
    <property type="component" value="Unassembled WGS sequence"/>
</dbReference>
<dbReference type="AlphaFoldDB" id="A0A3F3J6U5"/>
<name>A0A3F3J6U5_SALER</name>
<evidence type="ECO:0000313" key="1">
    <source>
        <dbReference type="EMBL" id="OHJ50012.1"/>
    </source>
</evidence>
<sequence length="98" mass="11055">MQNPKNTKNKLMIQIIKYVGYSLKNLFLRKVVTVYFSIEIGIKKPLIKKNVATPKIERKPGNSTGIKSSIILGKLKFFALGIFSTDEIKSLEIKNDAV</sequence>
<dbReference type="EMBL" id="MLTE01000014">
    <property type="protein sequence ID" value="OHJ50012.1"/>
    <property type="molecule type" value="Genomic_DNA"/>
</dbReference>
<organism evidence="1">
    <name type="scientific">Salmonella enterica</name>
    <name type="common">Salmonella choleraesuis</name>
    <dbReference type="NCBI Taxonomy" id="28901"/>
    <lineage>
        <taxon>Bacteria</taxon>
        <taxon>Pseudomonadati</taxon>
        <taxon>Pseudomonadota</taxon>
        <taxon>Gammaproteobacteria</taxon>
        <taxon>Enterobacterales</taxon>
        <taxon>Enterobacteriaceae</taxon>
        <taxon>Salmonella</taxon>
    </lineage>
</organism>
<comment type="caution">
    <text evidence="1">The sequence shown here is derived from an EMBL/GenBank/DDBJ whole genome shotgun (WGS) entry which is preliminary data.</text>
</comment>
<accession>A0A3F3J6U5</accession>
<gene>
    <name evidence="1" type="ORF">A7S51_19600</name>
</gene>